<evidence type="ECO:0000313" key="10">
    <source>
        <dbReference type="Proteomes" id="UP000230729"/>
    </source>
</evidence>
<dbReference type="Gene3D" id="3.40.50.200">
    <property type="entry name" value="Peptidase S8/S53 domain"/>
    <property type="match status" value="1"/>
</dbReference>
<reference evidence="9 10" key="1">
    <citation type="submission" date="2017-09" db="EMBL/GenBank/DDBJ databases">
        <title>Depth-based differentiation of microbial function through sediment-hosted aquifers and enrichment of novel symbionts in the deep terrestrial subsurface.</title>
        <authorList>
            <person name="Probst A.J."/>
            <person name="Ladd B."/>
            <person name="Jarett J.K."/>
            <person name="Geller-Mcgrath D.E."/>
            <person name="Sieber C.M."/>
            <person name="Emerson J.B."/>
            <person name="Anantharaman K."/>
            <person name="Thomas B.C."/>
            <person name="Malmstrom R."/>
            <person name="Stieglmeier M."/>
            <person name="Klingl A."/>
            <person name="Woyke T."/>
            <person name="Ryan C.M."/>
            <person name="Banfield J.F."/>
        </authorList>
    </citation>
    <scope>NUCLEOTIDE SEQUENCE [LARGE SCALE GENOMIC DNA]</scope>
    <source>
        <strain evidence="9">CG23_combo_of_CG06-09_8_20_14_all_49_15</strain>
    </source>
</reference>
<feature type="non-terminal residue" evidence="9">
    <location>
        <position position="497"/>
    </location>
</feature>
<dbReference type="InterPro" id="IPR028994">
    <property type="entry name" value="Integrin_alpha_N"/>
</dbReference>
<dbReference type="AlphaFoldDB" id="A0A2G9ZJJ9"/>
<evidence type="ECO:0000256" key="6">
    <source>
        <dbReference type="PROSITE-ProRule" id="PRU01240"/>
    </source>
</evidence>
<proteinExistence type="inferred from homology"/>
<dbReference type="InterPro" id="IPR015500">
    <property type="entry name" value="Peptidase_S8_subtilisin-rel"/>
</dbReference>
<dbReference type="EMBL" id="PCSD01000115">
    <property type="protein sequence ID" value="PIP33345.1"/>
    <property type="molecule type" value="Genomic_DNA"/>
</dbReference>
<keyword evidence="4 6" id="KW-0720">Serine protease</keyword>
<evidence type="ECO:0000256" key="3">
    <source>
        <dbReference type="ARBA" id="ARBA00022801"/>
    </source>
</evidence>
<keyword evidence="3 6" id="KW-0378">Hydrolase</keyword>
<dbReference type="PANTHER" id="PTHR43399">
    <property type="entry name" value="SUBTILISIN-RELATED"/>
    <property type="match status" value="1"/>
</dbReference>
<dbReference type="PRINTS" id="PR00723">
    <property type="entry name" value="SUBTILISIN"/>
</dbReference>
<organism evidence="9 10">
    <name type="scientific">Candidatus Falkowbacteria bacterium CG23_combo_of_CG06-09_8_20_14_all_49_15</name>
    <dbReference type="NCBI Taxonomy" id="1974572"/>
    <lineage>
        <taxon>Bacteria</taxon>
        <taxon>Candidatus Falkowiibacteriota</taxon>
    </lineage>
</organism>
<accession>A0A2G9ZJJ9</accession>
<feature type="active site" description="Charge relay system" evidence="5 6">
    <location>
        <position position="123"/>
    </location>
</feature>
<dbReference type="PROSITE" id="PS00136">
    <property type="entry name" value="SUBTILASE_ASP"/>
    <property type="match status" value="1"/>
</dbReference>
<comment type="similarity">
    <text evidence="1 6 7">Belongs to the peptidase S8 family.</text>
</comment>
<evidence type="ECO:0000256" key="5">
    <source>
        <dbReference type="PIRSR" id="PIRSR615500-1"/>
    </source>
</evidence>
<protein>
    <recommendedName>
        <fullName evidence="8">Peptidase S8/S53 domain-containing protein</fullName>
    </recommendedName>
</protein>
<sequence length="497" mass="54240">MNIFWRKLFINGLILALVFFYAGWPAVNWAKNDGSQVLDLIVKFRQSSSYERLSLPDTEYYGWQSCPACHPDIEFMELNQIFRPAIIPSDTFFTNQWYLEKIKAPQTWDFAREAPKVVVAVLDSGIDIDHPDLRDNIWINPKEIPNNGLDDDHNNYIDDWQGWDFVQSTNDPRPKFSADATESGVSHGTVIAGVIAASGNNAAGISGVVWRTQIMPLMMLDDKGEGDTLKVVQAIEYAVENGADIINLSFVGPGYSQLINGAIQKAHQAGVLIIAAAGNEDKNGQGYDLDETPLYPVCHDGPPGENWVIGVAASDGIDQKASFSGSGYRCVDITAPGVSIFSTVPYFPQKSVGGKYFQKYYDGYFSGTSIAAPIISGVAALVKAANPGLSKAEATRMILDNADNINRLNPNYRDKLGHGRVNMLRAVSAARDELAAWQTILLFAPMSARPPELSQSNGFEIKPEKIFAYDKNFRGGVNVAAGDVDGDGRDEIVVGAG</sequence>
<evidence type="ECO:0000259" key="8">
    <source>
        <dbReference type="Pfam" id="PF00082"/>
    </source>
</evidence>
<evidence type="ECO:0000256" key="4">
    <source>
        <dbReference type="ARBA" id="ARBA00022825"/>
    </source>
</evidence>
<gene>
    <name evidence="9" type="ORF">COX22_04815</name>
</gene>
<dbReference type="PROSITE" id="PS51892">
    <property type="entry name" value="SUBTILASE"/>
    <property type="match status" value="1"/>
</dbReference>
<dbReference type="InterPro" id="IPR051048">
    <property type="entry name" value="Peptidase_S8/S53_subtilisin"/>
</dbReference>
<evidence type="ECO:0000256" key="1">
    <source>
        <dbReference type="ARBA" id="ARBA00011073"/>
    </source>
</evidence>
<dbReference type="InterPro" id="IPR036852">
    <property type="entry name" value="Peptidase_S8/S53_dom_sf"/>
</dbReference>
<dbReference type="InterPro" id="IPR022398">
    <property type="entry name" value="Peptidase_S8_His-AS"/>
</dbReference>
<dbReference type="SUPFAM" id="SSF69318">
    <property type="entry name" value="Integrin alpha N-terminal domain"/>
    <property type="match status" value="1"/>
</dbReference>
<dbReference type="SUPFAM" id="SSF52743">
    <property type="entry name" value="Subtilisin-like"/>
    <property type="match status" value="1"/>
</dbReference>
<feature type="domain" description="Peptidase S8/S53" evidence="8">
    <location>
        <begin position="116"/>
        <end position="410"/>
    </location>
</feature>
<dbReference type="InterPro" id="IPR000209">
    <property type="entry name" value="Peptidase_S8/S53_dom"/>
</dbReference>
<dbReference type="InterPro" id="IPR034204">
    <property type="entry name" value="PfSUB1-like_cat_dom"/>
</dbReference>
<name>A0A2G9ZJJ9_9BACT</name>
<dbReference type="CDD" id="cd07473">
    <property type="entry name" value="Peptidases_S8_Subtilisin_like"/>
    <property type="match status" value="1"/>
</dbReference>
<dbReference type="Proteomes" id="UP000230729">
    <property type="component" value="Unassembled WGS sequence"/>
</dbReference>
<feature type="active site" description="Charge relay system" evidence="5 6">
    <location>
        <position position="187"/>
    </location>
</feature>
<dbReference type="Pfam" id="PF00082">
    <property type="entry name" value="Peptidase_S8"/>
    <property type="match status" value="1"/>
</dbReference>
<dbReference type="PANTHER" id="PTHR43399:SF4">
    <property type="entry name" value="CELL WALL-ASSOCIATED PROTEASE"/>
    <property type="match status" value="1"/>
</dbReference>
<evidence type="ECO:0000256" key="7">
    <source>
        <dbReference type="RuleBase" id="RU003355"/>
    </source>
</evidence>
<evidence type="ECO:0000256" key="2">
    <source>
        <dbReference type="ARBA" id="ARBA00022670"/>
    </source>
</evidence>
<dbReference type="PROSITE" id="PS00137">
    <property type="entry name" value="SUBTILASE_HIS"/>
    <property type="match status" value="1"/>
</dbReference>
<dbReference type="PROSITE" id="PS00138">
    <property type="entry name" value="SUBTILASE_SER"/>
    <property type="match status" value="1"/>
</dbReference>
<evidence type="ECO:0000313" key="9">
    <source>
        <dbReference type="EMBL" id="PIP33345.1"/>
    </source>
</evidence>
<dbReference type="InterPro" id="IPR023828">
    <property type="entry name" value="Peptidase_S8_Ser-AS"/>
</dbReference>
<dbReference type="GO" id="GO:0004252">
    <property type="term" value="F:serine-type endopeptidase activity"/>
    <property type="evidence" value="ECO:0007669"/>
    <property type="project" value="UniProtKB-UniRule"/>
</dbReference>
<comment type="caution">
    <text evidence="9">The sequence shown here is derived from an EMBL/GenBank/DDBJ whole genome shotgun (WGS) entry which is preliminary data.</text>
</comment>
<keyword evidence="2 6" id="KW-0645">Protease</keyword>
<feature type="active site" description="Charge relay system" evidence="5 6">
    <location>
        <position position="369"/>
    </location>
</feature>
<dbReference type="GO" id="GO:0006508">
    <property type="term" value="P:proteolysis"/>
    <property type="evidence" value="ECO:0007669"/>
    <property type="project" value="UniProtKB-KW"/>
</dbReference>
<dbReference type="InterPro" id="IPR023827">
    <property type="entry name" value="Peptidase_S8_Asp-AS"/>
</dbReference>